<feature type="signal peptide" evidence="1">
    <location>
        <begin position="1"/>
        <end position="22"/>
    </location>
</feature>
<protein>
    <submittedName>
        <fullName evidence="2">Putative secreted protein</fullName>
    </submittedName>
</protein>
<organism evidence="2">
    <name type="scientific">Ixodes ricinus</name>
    <name type="common">Common tick</name>
    <name type="synonym">Acarus ricinus</name>
    <dbReference type="NCBI Taxonomy" id="34613"/>
    <lineage>
        <taxon>Eukaryota</taxon>
        <taxon>Metazoa</taxon>
        <taxon>Ecdysozoa</taxon>
        <taxon>Arthropoda</taxon>
        <taxon>Chelicerata</taxon>
        <taxon>Arachnida</taxon>
        <taxon>Acari</taxon>
        <taxon>Parasitiformes</taxon>
        <taxon>Ixodida</taxon>
        <taxon>Ixodoidea</taxon>
        <taxon>Ixodidae</taxon>
        <taxon>Ixodinae</taxon>
        <taxon>Ixodes</taxon>
    </lineage>
</organism>
<keyword evidence="1" id="KW-0732">Signal</keyword>
<reference evidence="2" key="1">
    <citation type="journal article" date="2018" name="PLoS Negl. Trop. Dis.">
        <title>Sialome diversity of ticks revealed by RNAseq of single tick salivary glands.</title>
        <authorList>
            <person name="Perner J."/>
            <person name="Kropackova S."/>
            <person name="Kopacek P."/>
            <person name="Ribeiro J.M."/>
        </authorList>
    </citation>
    <scope>NUCLEOTIDE SEQUENCE</scope>
    <source>
        <strain evidence="2">Siblings of single egg batch collected in Ceske Budejovice</strain>
        <tissue evidence="2">Salivary glands</tissue>
    </source>
</reference>
<evidence type="ECO:0000256" key="1">
    <source>
        <dbReference type="SAM" id="SignalP"/>
    </source>
</evidence>
<feature type="chain" id="PRO_5007542488" evidence="1">
    <location>
        <begin position="23"/>
        <end position="156"/>
    </location>
</feature>
<name>A0A147BK95_IXORI</name>
<proteinExistence type="predicted"/>
<accession>A0A147BK95</accession>
<dbReference type="EMBL" id="GEGO01004197">
    <property type="protein sequence ID" value="JAR91207.1"/>
    <property type="molecule type" value="Transcribed_RNA"/>
</dbReference>
<evidence type="ECO:0000313" key="2">
    <source>
        <dbReference type="EMBL" id="JAR91207.1"/>
    </source>
</evidence>
<dbReference type="AlphaFoldDB" id="A0A147BK95"/>
<sequence length="156" mass="18362">MYYMPYCFLLLMLLFRLRYVTNIKKLYVTTPALAEKGSWQYCMHEKNFHANNKGKLLQHRKQCSRSVVSGEKGIRLQKCSMQDRLCTDLGIEQLCVKNLDYEKKNKKNVLTKHKTTIAPFFFFTNNEFAQNVLPARHGYEHLRGLKVSQVFVAVYL</sequence>